<gene>
    <name evidence="2" type="ORF">CSSPTR1EN2_LOCUS195</name>
</gene>
<protein>
    <recommendedName>
        <fullName evidence="1">DUF7148 domain-containing protein</fullName>
    </recommendedName>
</protein>
<accession>A0ABP0T7R8</accession>
<dbReference type="Proteomes" id="UP001497512">
    <property type="component" value="Chromosome 1"/>
</dbReference>
<evidence type="ECO:0000259" key="1">
    <source>
        <dbReference type="Pfam" id="PF23650"/>
    </source>
</evidence>
<reference evidence="2 3" key="1">
    <citation type="submission" date="2024-02" db="EMBL/GenBank/DDBJ databases">
        <authorList>
            <consortium name="ELIXIR-Norway"/>
            <consortium name="Elixir Norway"/>
        </authorList>
    </citation>
    <scope>NUCLEOTIDE SEQUENCE [LARGE SCALE GENOMIC DNA]</scope>
</reference>
<proteinExistence type="predicted"/>
<dbReference type="PANTHER" id="PTHR36352:SF1">
    <property type="entry name" value="EXPRESSED PROTEIN"/>
    <property type="match status" value="1"/>
</dbReference>
<dbReference type="InterPro" id="IPR055572">
    <property type="entry name" value="DUF7148"/>
</dbReference>
<dbReference type="EMBL" id="OZ019893">
    <property type="protein sequence ID" value="CAK9189544.1"/>
    <property type="molecule type" value="Genomic_DNA"/>
</dbReference>
<evidence type="ECO:0000313" key="3">
    <source>
        <dbReference type="Proteomes" id="UP001497512"/>
    </source>
</evidence>
<sequence>MASRSLCVLSASPLHFPAIVATSHRGSGGGDGIRLCAVMTRTSTSKSSVRMMTGPAAARRRSFAVTRAQAEDGGALTQEGGSWGEPVSLGTAILPPDVDLPKLEALLFQWGNSITQNASLPLPYPLKVDKVEGGVRLGYISLNNGVIENLVHIDVIVSPAEGDSNAMFQALRNGRYKDKVPPGEPVIMQSLLQVLRQSIQIARN</sequence>
<name>A0ABP0T7R8_9BRYO</name>
<organism evidence="2 3">
    <name type="scientific">Sphagnum troendelagicum</name>
    <dbReference type="NCBI Taxonomy" id="128251"/>
    <lineage>
        <taxon>Eukaryota</taxon>
        <taxon>Viridiplantae</taxon>
        <taxon>Streptophyta</taxon>
        <taxon>Embryophyta</taxon>
        <taxon>Bryophyta</taxon>
        <taxon>Sphagnophytina</taxon>
        <taxon>Sphagnopsida</taxon>
        <taxon>Sphagnales</taxon>
        <taxon>Sphagnaceae</taxon>
        <taxon>Sphagnum</taxon>
    </lineage>
</organism>
<evidence type="ECO:0000313" key="2">
    <source>
        <dbReference type="EMBL" id="CAK9189544.1"/>
    </source>
</evidence>
<feature type="domain" description="DUF7148" evidence="1">
    <location>
        <begin position="84"/>
        <end position="203"/>
    </location>
</feature>
<keyword evidence="3" id="KW-1185">Reference proteome</keyword>
<dbReference type="Pfam" id="PF23650">
    <property type="entry name" value="DUF7148"/>
    <property type="match status" value="1"/>
</dbReference>
<dbReference type="PANTHER" id="PTHR36352">
    <property type="entry name" value="EXPRESSED PROTEIN"/>
    <property type="match status" value="1"/>
</dbReference>